<sequence length="907" mass="105443">MEAIYLFIIILSIDSGLDSIYYNFECIPQESLNWFEDSAIFPIKDKEQQTESQSLKVSGVKNFNFDIDRGFEQGMKIAITGELEGIKIEGNLSDQGAPSQTRRISDIEKMNLNCSTKNFYGGVGNLSLNLPFGVSDEIEGGRVGIFTQDKEAELNLSYALNRGEYRKIEIEGEEGKQGPYFLNESVVYASEKVYLTQGIYPPKILRRDDDYYLDYPQGILTFTNKNIITSTTRITIEYQKSAQDYLTTYQEFDAQLKSRDFTLITFARRINDDKDSPLLFTFSPSETTLLKSSGDSVRVYHIYADTSSMGNYIIEDSHFVYVGEGNGQYNVTFFYTGENKGEYIYDPNIKGFLYVGEKMGNYSPARAIIPPRDNQFYGLGITHQYGEVNLFTSQLDQNTYSKIDDQDNRAFGYKFNSQRKFHLLSYNLDYINYQNNLALPFAREDVTYYYIWNTGDPLKEMANLELSIVPTSFLKIDFGSGILNRNHYRQVVKLRPFFFYLGYEKIDVTRKLRAGFSKEINRLSLLADWVRSISTEEKNWESNQLNYEGRYKVNNFTSFGISGEYYREAIRGITTKVDFSSLPLKIFFGHRSYGDTTLLFGNLETNLSYKNLMARGSIQQSQRYSQKRDEYFQRVKDGTGDYVYDSVTNTYIQKVPGDYIKKTILLRDFQRVIVRNYSLETGYRKDFFETNGRFSYINETNFFSHLEELRFNFKKEETDFEMNLQQDFSEDSRYALESILKIVRRGSISPSYKKFYNLNSITETIEKVGQILREEENDYSTEFCLEIIEEPQVKPSIGYTYSRIFSGYFEDLILYRQTPKFTWNFARSIKRKGRVELSGEFIYRKYNIADVPFFFSANAPPGLTKTFGLNFNLGIGDNTGLSLIYTIQFPAGQKFNQNLKFQTRIRF</sequence>
<accession>A0A7C4TB19</accession>
<reference evidence="1" key="1">
    <citation type="journal article" date="2020" name="mSystems">
        <title>Genome- and Community-Level Interaction Insights into Carbon Utilization and Element Cycling Functions of Hydrothermarchaeota in Hydrothermal Sediment.</title>
        <authorList>
            <person name="Zhou Z."/>
            <person name="Liu Y."/>
            <person name="Xu W."/>
            <person name="Pan J."/>
            <person name="Luo Z.H."/>
            <person name="Li M."/>
        </authorList>
    </citation>
    <scope>NUCLEOTIDE SEQUENCE [LARGE SCALE GENOMIC DNA]</scope>
    <source>
        <strain evidence="1">SpSt-774</strain>
    </source>
</reference>
<comment type="caution">
    <text evidence="1">The sequence shown here is derived from an EMBL/GenBank/DDBJ whole genome shotgun (WGS) entry which is preliminary data.</text>
</comment>
<dbReference type="EMBL" id="DTGZ01000053">
    <property type="protein sequence ID" value="HGV97248.1"/>
    <property type="molecule type" value="Genomic_DNA"/>
</dbReference>
<name>A0A7C4TB19_UNCW3</name>
<protein>
    <submittedName>
        <fullName evidence="1">Uncharacterized protein</fullName>
    </submittedName>
</protein>
<dbReference type="AlphaFoldDB" id="A0A7C4TB19"/>
<proteinExistence type="predicted"/>
<evidence type="ECO:0000313" key="1">
    <source>
        <dbReference type="EMBL" id="HGV97248.1"/>
    </source>
</evidence>
<organism evidence="1">
    <name type="scientific">candidate division WOR-3 bacterium</name>
    <dbReference type="NCBI Taxonomy" id="2052148"/>
    <lineage>
        <taxon>Bacteria</taxon>
        <taxon>Bacteria division WOR-3</taxon>
    </lineage>
</organism>
<gene>
    <name evidence="1" type="ORF">ENV60_03000</name>
</gene>